<keyword evidence="2" id="KW-1185">Reference proteome</keyword>
<dbReference type="Proteomes" id="UP000001542">
    <property type="component" value="Unassembled WGS sequence"/>
</dbReference>
<protein>
    <submittedName>
        <fullName evidence="1">Uncharacterized protein</fullName>
    </submittedName>
</protein>
<dbReference type="EMBL" id="DS113572">
    <property type="protein sequence ID" value="EAY01291.1"/>
    <property type="molecule type" value="Genomic_DNA"/>
</dbReference>
<evidence type="ECO:0000313" key="1">
    <source>
        <dbReference type="EMBL" id="EAY01291.1"/>
    </source>
</evidence>
<gene>
    <name evidence="1" type="ORF">TVAG_395380</name>
</gene>
<evidence type="ECO:0000313" key="2">
    <source>
        <dbReference type="Proteomes" id="UP000001542"/>
    </source>
</evidence>
<sequence length="357" mass="41086">MEKIEEKSKHTFTIDDKYSVNNDIYKLYSHNPHSIDINKKLIKEIIQSYLSEDDIKIISSTLRCLTLVFQNSSSSNCPFTNSEVLEIINQFTSQEFLQGKPILHEAIRLAAVCTKNKKFVQDMNEYACINLFRDLALKINNDSMISLSLNAISNIIYYKDVTEDTITSLLNGTNDILKKVYLDNKYYYPDALFSLLHLTKMIIDQYNPALELSQHKVIQFLPNFFGLDSEIVIKASISLCETLYRMDLDIDSDSIVLICRLFIRGKSKYRAASIRAISAYFHHFPDCLFNLDQISYSDEGSIFDFLYRNVLQIISEGPFSLSSYAISILYSILESDVSILEKNGDLIVTSYRMFYSV</sequence>
<dbReference type="VEuPathDB" id="TrichDB:TVAG_395380"/>
<dbReference type="KEGG" id="tva:4759117"/>
<dbReference type="VEuPathDB" id="TrichDB:TVAGG3_0075440"/>
<dbReference type="AlphaFoldDB" id="A2F1C7"/>
<dbReference type="SUPFAM" id="SSF48371">
    <property type="entry name" value="ARM repeat"/>
    <property type="match status" value="1"/>
</dbReference>
<reference evidence="1" key="2">
    <citation type="journal article" date="2007" name="Science">
        <title>Draft genome sequence of the sexually transmitted pathogen Trichomonas vaginalis.</title>
        <authorList>
            <person name="Carlton J.M."/>
            <person name="Hirt R.P."/>
            <person name="Silva J.C."/>
            <person name="Delcher A.L."/>
            <person name="Schatz M."/>
            <person name="Zhao Q."/>
            <person name="Wortman J.R."/>
            <person name="Bidwell S.L."/>
            <person name="Alsmark U.C.M."/>
            <person name="Besteiro S."/>
            <person name="Sicheritz-Ponten T."/>
            <person name="Noel C.J."/>
            <person name="Dacks J.B."/>
            <person name="Foster P.G."/>
            <person name="Simillion C."/>
            <person name="Van de Peer Y."/>
            <person name="Miranda-Saavedra D."/>
            <person name="Barton G.J."/>
            <person name="Westrop G.D."/>
            <person name="Mueller S."/>
            <person name="Dessi D."/>
            <person name="Fiori P.L."/>
            <person name="Ren Q."/>
            <person name="Paulsen I."/>
            <person name="Zhang H."/>
            <person name="Bastida-Corcuera F.D."/>
            <person name="Simoes-Barbosa A."/>
            <person name="Brown M.T."/>
            <person name="Hayes R.D."/>
            <person name="Mukherjee M."/>
            <person name="Okumura C.Y."/>
            <person name="Schneider R."/>
            <person name="Smith A.J."/>
            <person name="Vanacova S."/>
            <person name="Villalvazo M."/>
            <person name="Haas B.J."/>
            <person name="Pertea M."/>
            <person name="Feldblyum T.V."/>
            <person name="Utterback T.R."/>
            <person name="Shu C.L."/>
            <person name="Osoegawa K."/>
            <person name="de Jong P.J."/>
            <person name="Hrdy I."/>
            <person name="Horvathova L."/>
            <person name="Zubacova Z."/>
            <person name="Dolezal P."/>
            <person name="Malik S.B."/>
            <person name="Logsdon J.M. Jr."/>
            <person name="Henze K."/>
            <person name="Gupta A."/>
            <person name="Wang C.C."/>
            <person name="Dunne R.L."/>
            <person name="Upcroft J.A."/>
            <person name="Upcroft P."/>
            <person name="White O."/>
            <person name="Salzberg S.L."/>
            <person name="Tang P."/>
            <person name="Chiu C.-H."/>
            <person name="Lee Y.-S."/>
            <person name="Embley T.M."/>
            <person name="Coombs G.H."/>
            <person name="Mottram J.C."/>
            <person name="Tachezy J."/>
            <person name="Fraser-Liggett C.M."/>
            <person name="Johnson P.J."/>
        </authorList>
    </citation>
    <scope>NUCLEOTIDE SEQUENCE [LARGE SCALE GENOMIC DNA]</scope>
    <source>
        <strain evidence="1">G3</strain>
    </source>
</reference>
<dbReference type="InterPro" id="IPR016024">
    <property type="entry name" value="ARM-type_fold"/>
</dbReference>
<accession>A2F1C7</accession>
<reference evidence="1" key="1">
    <citation type="submission" date="2006-10" db="EMBL/GenBank/DDBJ databases">
        <authorList>
            <person name="Amadeo P."/>
            <person name="Zhao Q."/>
            <person name="Wortman J."/>
            <person name="Fraser-Liggett C."/>
            <person name="Carlton J."/>
        </authorList>
    </citation>
    <scope>NUCLEOTIDE SEQUENCE</scope>
    <source>
        <strain evidence="1">G3</strain>
    </source>
</reference>
<organism evidence="1 2">
    <name type="scientific">Trichomonas vaginalis (strain ATCC PRA-98 / G3)</name>
    <dbReference type="NCBI Taxonomy" id="412133"/>
    <lineage>
        <taxon>Eukaryota</taxon>
        <taxon>Metamonada</taxon>
        <taxon>Parabasalia</taxon>
        <taxon>Trichomonadida</taxon>
        <taxon>Trichomonadidae</taxon>
        <taxon>Trichomonas</taxon>
    </lineage>
</organism>
<dbReference type="InParanoid" id="A2F1C7"/>
<name>A2F1C7_TRIV3</name>
<proteinExistence type="predicted"/>